<keyword evidence="1" id="KW-0472">Membrane</keyword>
<proteinExistence type="predicted"/>
<dbReference type="EMBL" id="RPDH01000002">
    <property type="protein sequence ID" value="RPE09756.1"/>
    <property type="molecule type" value="Genomic_DNA"/>
</dbReference>
<evidence type="ECO:0000313" key="4">
    <source>
        <dbReference type="Proteomes" id="UP000278351"/>
    </source>
</evidence>
<dbReference type="Pfam" id="PF04773">
    <property type="entry name" value="FecR"/>
    <property type="match status" value="1"/>
</dbReference>
<evidence type="ECO:0000313" key="3">
    <source>
        <dbReference type="EMBL" id="RPE09756.1"/>
    </source>
</evidence>
<comment type="caution">
    <text evidence="3">The sequence shown here is derived from an EMBL/GenBank/DDBJ whole genome shotgun (WGS) entry which is preliminary data.</text>
</comment>
<sequence>MQHEENFYQRLVRVIDGQASPEEAAEVEIWMRAEPANKELFFKVKDILDRDRANRAQTDTAGAWEQVSGKITRVKKMQWWKYAAVFALLVLAGGAAIWLGVSRQQGAEVAYQAPAGGKTEMTVLPDGSKVWLQPGSGITYQHRQATVTGSAFFEVAPAETPFTARSGEISVQVLGTSFTLHPHAVIVSTGKIKAVAGEHEMVVSPGEKVTLRGGSWFKQKVNAQLYAAWKDGDYLFNNTSLAELQDVIASSYGLTTEIRNPDFFRGAALSGQMQINDVETLKTILAVTLNAHVSQHDQTLIIQPK</sequence>
<evidence type="ECO:0000256" key="1">
    <source>
        <dbReference type="SAM" id="Phobius"/>
    </source>
</evidence>
<reference evidence="3 4" key="1">
    <citation type="submission" date="2018-11" db="EMBL/GenBank/DDBJ databases">
        <title>Chitinophaga lutea sp.nov., isolate from arsenic contaminated soil.</title>
        <authorList>
            <person name="Zong Y."/>
        </authorList>
    </citation>
    <scope>NUCLEOTIDE SEQUENCE [LARGE SCALE GENOMIC DNA]</scope>
    <source>
        <strain evidence="3 4">ZY74</strain>
    </source>
</reference>
<dbReference type="PANTHER" id="PTHR30273:SF2">
    <property type="entry name" value="PROTEIN FECR"/>
    <property type="match status" value="1"/>
</dbReference>
<dbReference type="PIRSF" id="PIRSF018266">
    <property type="entry name" value="FecR"/>
    <property type="match status" value="1"/>
</dbReference>
<dbReference type="OrthoDB" id="649099at2"/>
<dbReference type="Proteomes" id="UP000278351">
    <property type="component" value="Unassembled WGS sequence"/>
</dbReference>
<keyword evidence="1" id="KW-0812">Transmembrane</keyword>
<gene>
    <name evidence="3" type="ORF">EGT74_22555</name>
</gene>
<accession>A0A3N4PNL5</accession>
<dbReference type="Gene3D" id="3.55.50.30">
    <property type="match status" value="1"/>
</dbReference>
<dbReference type="PANTHER" id="PTHR30273">
    <property type="entry name" value="PERIPLASMIC SIGNAL SENSOR AND SIGMA FACTOR ACTIVATOR FECR-RELATED"/>
    <property type="match status" value="1"/>
</dbReference>
<feature type="transmembrane region" description="Helical" evidence="1">
    <location>
        <begin position="79"/>
        <end position="101"/>
    </location>
</feature>
<keyword evidence="1" id="KW-1133">Transmembrane helix</keyword>
<dbReference type="GO" id="GO:0016989">
    <property type="term" value="F:sigma factor antagonist activity"/>
    <property type="evidence" value="ECO:0007669"/>
    <property type="project" value="TreeGrafter"/>
</dbReference>
<dbReference type="InterPro" id="IPR006860">
    <property type="entry name" value="FecR"/>
</dbReference>
<dbReference type="RefSeq" id="WP_123848735.1">
    <property type="nucleotide sequence ID" value="NZ_RPDH01000002.1"/>
</dbReference>
<evidence type="ECO:0000259" key="2">
    <source>
        <dbReference type="Pfam" id="PF04773"/>
    </source>
</evidence>
<protein>
    <submittedName>
        <fullName evidence="3">DUF4974 domain-containing protein</fullName>
    </submittedName>
</protein>
<dbReference type="AlphaFoldDB" id="A0A3N4PNL5"/>
<organism evidence="3 4">
    <name type="scientific">Chitinophaga lutea</name>
    <dbReference type="NCBI Taxonomy" id="2488634"/>
    <lineage>
        <taxon>Bacteria</taxon>
        <taxon>Pseudomonadati</taxon>
        <taxon>Bacteroidota</taxon>
        <taxon>Chitinophagia</taxon>
        <taxon>Chitinophagales</taxon>
        <taxon>Chitinophagaceae</taxon>
        <taxon>Chitinophaga</taxon>
    </lineage>
</organism>
<name>A0A3N4PNL5_9BACT</name>
<feature type="domain" description="FecR protein" evidence="2">
    <location>
        <begin position="122"/>
        <end position="188"/>
    </location>
</feature>
<dbReference type="InterPro" id="IPR012373">
    <property type="entry name" value="Ferrdict_sens_TM"/>
</dbReference>
<keyword evidence="4" id="KW-1185">Reference proteome</keyword>
<dbReference type="Gene3D" id="2.60.120.1440">
    <property type="match status" value="1"/>
</dbReference>